<evidence type="ECO:0000313" key="1">
    <source>
        <dbReference type="EMBL" id="GBP75662.1"/>
    </source>
</evidence>
<evidence type="ECO:0000313" key="2">
    <source>
        <dbReference type="Proteomes" id="UP000299102"/>
    </source>
</evidence>
<reference evidence="1 2" key="1">
    <citation type="journal article" date="2019" name="Commun. Biol.">
        <title>The bagworm genome reveals a unique fibroin gene that provides high tensile strength.</title>
        <authorList>
            <person name="Kono N."/>
            <person name="Nakamura H."/>
            <person name="Ohtoshi R."/>
            <person name="Tomita M."/>
            <person name="Numata K."/>
            <person name="Arakawa K."/>
        </authorList>
    </citation>
    <scope>NUCLEOTIDE SEQUENCE [LARGE SCALE GENOMIC DNA]</scope>
</reference>
<comment type="caution">
    <text evidence="1">The sequence shown here is derived from an EMBL/GenBank/DDBJ whole genome shotgun (WGS) entry which is preliminary data.</text>
</comment>
<gene>
    <name evidence="1" type="ORF">EVAR_55876_1</name>
</gene>
<keyword evidence="2" id="KW-1185">Reference proteome</keyword>
<dbReference type="Proteomes" id="UP000299102">
    <property type="component" value="Unassembled WGS sequence"/>
</dbReference>
<dbReference type="EMBL" id="BGZK01001257">
    <property type="protein sequence ID" value="GBP75662.1"/>
    <property type="molecule type" value="Genomic_DNA"/>
</dbReference>
<proteinExistence type="predicted"/>
<organism evidence="1 2">
    <name type="scientific">Eumeta variegata</name>
    <name type="common">Bagworm moth</name>
    <name type="synonym">Eumeta japonica</name>
    <dbReference type="NCBI Taxonomy" id="151549"/>
    <lineage>
        <taxon>Eukaryota</taxon>
        <taxon>Metazoa</taxon>
        <taxon>Ecdysozoa</taxon>
        <taxon>Arthropoda</taxon>
        <taxon>Hexapoda</taxon>
        <taxon>Insecta</taxon>
        <taxon>Pterygota</taxon>
        <taxon>Neoptera</taxon>
        <taxon>Endopterygota</taxon>
        <taxon>Lepidoptera</taxon>
        <taxon>Glossata</taxon>
        <taxon>Ditrysia</taxon>
        <taxon>Tineoidea</taxon>
        <taxon>Psychidae</taxon>
        <taxon>Oiketicinae</taxon>
        <taxon>Eumeta</taxon>
    </lineage>
</organism>
<name>A0A4C1YLC0_EUMVA</name>
<dbReference type="AlphaFoldDB" id="A0A4C1YLC0"/>
<accession>A0A4C1YLC0</accession>
<sequence length="139" mass="15434">MKEARSLDIQREGIHFMQARAGPRSKDEAELYQLIAYVRIGGALHSEQGPYYVKVEIDCDSGIDLVLLRCTSTMSDFQGLMMEPEGKLTSNIISTIGQSLALRPSPGKQCRWSFRRCGTGEYGEGIKHVGGHRSAPRCE</sequence>
<protein>
    <submittedName>
        <fullName evidence="1">Uncharacterized protein</fullName>
    </submittedName>
</protein>